<keyword evidence="3" id="KW-1185">Reference proteome</keyword>
<keyword evidence="1" id="KW-0472">Membrane</keyword>
<accession>A0ABW3NCL0</accession>
<dbReference type="Proteomes" id="UP001597013">
    <property type="component" value="Unassembled WGS sequence"/>
</dbReference>
<feature type="transmembrane region" description="Helical" evidence="1">
    <location>
        <begin position="108"/>
        <end position="130"/>
    </location>
</feature>
<dbReference type="EMBL" id="JBHTJL010000016">
    <property type="protein sequence ID" value="MFD1064250.1"/>
    <property type="molecule type" value="Genomic_DNA"/>
</dbReference>
<name>A0ABW3NCL0_9FLAO</name>
<gene>
    <name evidence="2" type="ORF">ACFQ1Q_13420</name>
</gene>
<sequence>MGIKRIIFLAFTLMVFGTMIELLLLGHYEDVYQLIPISCIALVIIISAILYFLRTKVLKQIFKIILIITAISGLYGAYLHLSSNFEFEIEMQPTATNLDLIIESFTGALPVLAPFSMVVLALIGYSYLILINQNKP</sequence>
<feature type="transmembrane region" description="Helical" evidence="1">
    <location>
        <begin position="60"/>
        <end position="81"/>
    </location>
</feature>
<organism evidence="2 3">
    <name type="scientific">Winogradskyella litorisediminis</name>
    <dbReference type="NCBI Taxonomy" id="1156618"/>
    <lineage>
        <taxon>Bacteria</taxon>
        <taxon>Pseudomonadati</taxon>
        <taxon>Bacteroidota</taxon>
        <taxon>Flavobacteriia</taxon>
        <taxon>Flavobacteriales</taxon>
        <taxon>Flavobacteriaceae</taxon>
        <taxon>Winogradskyella</taxon>
    </lineage>
</organism>
<protein>
    <submittedName>
        <fullName evidence="2">Uncharacterized protein</fullName>
    </submittedName>
</protein>
<proteinExistence type="predicted"/>
<keyword evidence="1" id="KW-1133">Transmembrane helix</keyword>
<feature type="transmembrane region" description="Helical" evidence="1">
    <location>
        <begin position="34"/>
        <end position="53"/>
    </location>
</feature>
<comment type="caution">
    <text evidence="2">The sequence shown here is derived from an EMBL/GenBank/DDBJ whole genome shotgun (WGS) entry which is preliminary data.</text>
</comment>
<reference evidence="3" key="1">
    <citation type="journal article" date="2019" name="Int. J. Syst. Evol. Microbiol.">
        <title>The Global Catalogue of Microorganisms (GCM) 10K type strain sequencing project: providing services to taxonomists for standard genome sequencing and annotation.</title>
        <authorList>
            <consortium name="The Broad Institute Genomics Platform"/>
            <consortium name="The Broad Institute Genome Sequencing Center for Infectious Disease"/>
            <person name="Wu L."/>
            <person name="Ma J."/>
        </authorList>
    </citation>
    <scope>NUCLEOTIDE SEQUENCE [LARGE SCALE GENOMIC DNA]</scope>
    <source>
        <strain evidence="3">CCUG 62215</strain>
    </source>
</reference>
<keyword evidence="1" id="KW-0812">Transmembrane</keyword>
<evidence type="ECO:0000313" key="2">
    <source>
        <dbReference type="EMBL" id="MFD1064250.1"/>
    </source>
</evidence>
<dbReference type="RefSeq" id="WP_386132506.1">
    <property type="nucleotide sequence ID" value="NZ_JBHTJL010000016.1"/>
</dbReference>
<evidence type="ECO:0000313" key="3">
    <source>
        <dbReference type="Proteomes" id="UP001597013"/>
    </source>
</evidence>
<evidence type="ECO:0000256" key="1">
    <source>
        <dbReference type="SAM" id="Phobius"/>
    </source>
</evidence>
<feature type="transmembrane region" description="Helical" evidence="1">
    <location>
        <begin position="7"/>
        <end position="28"/>
    </location>
</feature>